<keyword evidence="2" id="KW-1185">Reference proteome</keyword>
<name>C7DHW9_MICA2</name>
<reference evidence="1 2" key="1">
    <citation type="journal article" date="2009" name="Genome Biol.">
        <title>Community-wide analysis of microbial genome sequence signatures.</title>
        <authorList>
            <person name="Dick G.J."/>
            <person name="Andersson A.F."/>
            <person name="Baker B.J."/>
            <person name="Simmons S.L."/>
            <person name="Thomas B.C."/>
            <person name="Yelton A.P."/>
            <person name="Banfield J.F."/>
        </authorList>
    </citation>
    <scope>NUCLEOTIDE SEQUENCE [LARGE SCALE GENOMIC DNA]</scope>
    <source>
        <strain evidence="1">ARMAN-2</strain>
    </source>
</reference>
<reference evidence="1 2" key="2">
    <citation type="journal article" date="2010" name="Proc. Natl. Acad. Sci. U.S.A.">
        <title>Enigmatic, ultrasmall, uncultivated Archaea.</title>
        <authorList>
            <person name="Baker B.J."/>
            <person name="Comolli L.R."/>
            <person name="Dick G.J."/>
            <person name="Hauser L.J."/>
            <person name="Hyatt D."/>
            <person name="Dill B.D."/>
            <person name="Land M.L."/>
            <person name="Verberkmoes N.C."/>
            <person name="Hettich R.L."/>
            <person name="Banfield J.F."/>
        </authorList>
    </citation>
    <scope>NUCLEOTIDE SEQUENCE [LARGE SCALE GENOMIC DNA]</scope>
    <source>
        <strain evidence="1">ARMAN-2</strain>
    </source>
</reference>
<evidence type="ECO:0000313" key="2">
    <source>
        <dbReference type="Proteomes" id="UP000332487"/>
    </source>
</evidence>
<dbReference type="AlphaFoldDB" id="C7DHW9"/>
<organism evidence="1 2">
    <name type="scientific">Candidatus Micrarchaeum acidiphilum ARMAN-2</name>
    <dbReference type="NCBI Taxonomy" id="425595"/>
    <lineage>
        <taxon>Archaea</taxon>
        <taxon>Candidatus Micrarchaeota</taxon>
        <taxon>Candidatus Micrarchaeia</taxon>
        <taxon>Candidatus Micrarchaeales</taxon>
        <taxon>Candidatus Micrarchaeaceae</taxon>
        <taxon>Candidatus Micrarchaeum</taxon>
    </lineage>
</organism>
<sequence length="125" mass="14278">MPETVYEFDESEYPQIKHMLEYDPYVDKSISSEALSKLADNKFSNVIFARQEYYIKDGPSLGAPAGKYYLYLKANDEFTAIAQEKFKKEFASLKRAPPDIEKKVIETVKEEQDRANAGFGAIFGD</sequence>
<accession>C7DHW9</accession>
<evidence type="ECO:0000313" key="1">
    <source>
        <dbReference type="EMBL" id="EET90221.1"/>
    </source>
</evidence>
<dbReference type="Proteomes" id="UP000332487">
    <property type="component" value="Unassembled WGS sequence"/>
</dbReference>
<gene>
    <name evidence="1" type="ORF">UNLARM2_0659</name>
</gene>
<protein>
    <submittedName>
        <fullName evidence="1">Uncharacterized protein</fullName>
    </submittedName>
</protein>
<dbReference type="EMBL" id="GG697240">
    <property type="protein sequence ID" value="EET90221.1"/>
    <property type="molecule type" value="Genomic_DNA"/>
</dbReference>
<proteinExistence type="predicted"/>